<gene>
    <name evidence="3" type="ORF">JK629_00445</name>
</gene>
<dbReference type="EMBL" id="CP068439">
    <property type="protein sequence ID" value="QQX76776.1"/>
    <property type="molecule type" value="Genomic_DNA"/>
</dbReference>
<dbReference type="InterPro" id="IPR050194">
    <property type="entry name" value="Glycosyltransferase_grp1"/>
</dbReference>
<feature type="domain" description="Glycosyltransferase subfamily 4-like N-terminal" evidence="2">
    <location>
        <begin position="15"/>
        <end position="157"/>
    </location>
</feature>
<dbReference type="SUPFAM" id="SSF53756">
    <property type="entry name" value="UDP-Glycosyltransferase/glycogen phosphorylase"/>
    <property type="match status" value="1"/>
</dbReference>
<dbReference type="Pfam" id="PF13439">
    <property type="entry name" value="Glyco_transf_4"/>
    <property type="match status" value="1"/>
</dbReference>
<accession>A0ABX7DRK2</accession>
<proteinExistence type="predicted"/>
<evidence type="ECO:0000313" key="3">
    <source>
        <dbReference type="EMBL" id="QQX76776.1"/>
    </source>
</evidence>
<dbReference type="PANTHER" id="PTHR45947:SF3">
    <property type="entry name" value="SULFOQUINOVOSYL TRANSFERASE SQD2"/>
    <property type="match status" value="1"/>
</dbReference>
<dbReference type="Gene3D" id="3.40.50.2000">
    <property type="entry name" value="Glycogen Phosphorylase B"/>
    <property type="match status" value="2"/>
</dbReference>
<reference evidence="3 4" key="1">
    <citation type="submission" date="2021-01" db="EMBL/GenBank/DDBJ databases">
        <title>Aequorivita sp. strain KX20305, a bacterium isolated from the sediment collected at a cold seep field in South China Sea.</title>
        <authorList>
            <person name="Zhang H."/>
            <person name="Li C."/>
        </authorList>
    </citation>
    <scope>NUCLEOTIDE SEQUENCE [LARGE SCALE GENOMIC DNA]</scope>
    <source>
        <strain evidence="3 4">KX20305</strain>
    </source>
</reference>
<name>A0ABX7DRK2_9FLAO</name>
<dbReference type="PANTHER" id="PTHR45947">
    <property type="entry name" value="SULFOQUINOVOSYL TRANSFERASE SQD2"/>
    <property type="match status" value="1"/>
</dbReference>
<dbReference type="CDD" id="cd03801">
    <property type="entry name" value="GT4_PimA-like"/>
    <property type="match status" value="1"/>
</dbReference>
<dbReference type="RefSeq" id="WP_202336636.1">
    <property type="nucleotide sequence ID" value="NZ_CP068439.1"/>
</dbReference>
<dbReference type="InterPro" id="IPR028098">
    <property type="entry name" value="Glyco_trans_4-like_N"/>
</dbReference>
<evidence type="ECO:0000259" key="2">
    <source>
        <dbReference type="Pfam" id="PF13439"/>
    </source>
</evidence>
<keyword evidence="4" id="KW-1185">Reference proteome</keyword>
<organism evidence="3 4">
    <name type="scientific">Aequorivita iocasae</name>
    <dbReference type="NCBI Taxonomy" id="2803865"/>
    <lineage>
        <taxon>Bacteria</taxon>
        <taxon>Pseudomonadati</taxon>
        <taxon>Bacteroidota</taxon>
        <taxon>Flavobacteriia</taxon>
        <taxon>Flavobacteriales</taxon>
        <taxon>Flavobacteriaceae</taxon>
        <taxon>Aequorivita</taxon>
    </lineage>
</organism>
<dbReference type="InterPro" id="IPR001296">
    <property type="entry name" value="Glyco_trans_1"/>
</dbReference>
<feature type="domain" description="Glycosyl transferase family 1" evidence="1">
    <location>
        <begin position="174"/>
        <end position="324"/>
    </location>
</feature>
<dbReference type="Pfam" id="PF00534">
    <property type="entry name" value="Glycos_transf_1"/>
    <property type="match status" value="1"/>
</dbReference>
<sequence length="353" mass="40359">MKILFCFTYNKSFLANVFLELAKRMVEEGNEVTVFSLKKIRTEKNVGAIKVVIAKQGGHFANYKNLFKIIKGEKPDLIISNFNYVYPSLLMGRLLGVKKNIAWFHTESAHTRPGFFNFILKKNVVKLANKVIVNSSLLKNDLVINFLVPEAKIVTVPFYTNITKFKPTQSIEIIDTPKFKIGCPGRLVKGKNHKLLIDSLFSLKQKYGSTFILYIAGSGEREKSLKAYVQSKEMEDEIIFLGNLEIDTLPTFYKKMDLIVLPSLHEAFGFVFIEAICLDAPVLVSNRFGALQFIKNKEGNSFFEFNPTDQNELTLKIEEYLCGKKIPSNYFKELYTANFGKEKTYQAFKQVLQ</sequence>
<dbReference type="Proteomes" id="UP000629420">
    <property type="component" value="Chromosome"/>
</dbReference>
<protein>
    <submittedName>
        <fullName evidence="3">Glycosyltransferase family 4 protein</fullName>
    </submittedName>
</protein>
<evidence type="ECO:0000313" key="4">
    <source>
        <dbReference type="Proteomes" id="UP000629420"/>
    </source>
</evidence>
<evidence type="ECO:0000259" key="1">
    <source>
        <dbReference type="Pfam" id="PF00534"/>
    </source>
</evidence>